<keyword evidence="5" id="KW-1015">Disulfide bond</keyword>
<keyword evidence="2" id="KW-0479">Metal-binding</keyword>
<evidence type="ECO:0000256" key="1">
    <source>
        <dbReference type="ARBA" id="ARBA00022714"/>
    </source>
</evidence>
<accession>A0ABS1CI50</accession>
<dbReference type="InterPro" id="IPR005805">
    <property type="entry name" value="Rieske_Fe-S_prot_C"/>
</dbReference>
<reference evidence="7 8" key="1">
    <citation type="journal article" date="2020" name="Microorganisms">
        <title>Osmotic Adaptation and Compatible Solute Biosynthesis of Phototrophic Bacteria as Revealed from Genome Analyses.</title>
        <authorList>
            <person name="Imhoff J.F."/>
            <person name="Rahn T."/>
            <person name="Kunzel S."/>
            <person name="Keller A."/>
            <person name="Neulinger S.C."/>
        </authorList>
    </citation>
    <scope>NUCLEOTIDE SEQUENCE [LARGE SCALE GENOMIC DNA]</scope>
    <source>
        <strain evidence="7 8">DSM 6210</strain>
    </source>
</reference>
<dbReference type="Gene3D" id="2.102.10.10">
    <property type="entry name" value="Rieske [2Fe-2S] iron-sulphur domain"/>
    <property type="match status" value="1"/>
</dbReference>
<evidence type="ECO:0000256" key="3">
    <source>
        <dbReference type="ARBA" id="ARBA00023004"/>
    </source>
</evidence>
<dbReference type="InterPro" id="IPR017941">
    <property type="entry name" value="Rieske_2Fe-2S"/>
</dbReference>
<evidence type="ECO:0000313" key="7">
    <source>
        <dbReference type="EMBL" id="MBK1631595.1"/>
    </source>
</evidence>
<dbReference type="InterPro" id="IPR036188">
    <property type="entry name" value="FAD/NAD-bd_sf"/>
</dbReference>
<keyword evidence="8" id="KW-1185">Reference proteome</keyword>
<organism evidence="7 8">
    <name type="scientific">Thiohalocapsa halophila</name>
    <dbReference type="NCBI Taxonomy" id="69359"/>
    <lineage>
        <taxon>Bacteria</taxon>
        <taxon>Pseudomonadati</taxon>
        <taxon>Pseudomonadota</taxon>
        <taxon>Gammaproteobacteria</taxon>
        <taxon>Chromatiales</taxon>
        <taxon>Chromatiaceae</taxon>
        <taxon>Thiohalocapsa</taxon>
    </lineage>
</organism>
<dbReference type="PANTHER" id="PTHR42923:SF43">
    <property type="entry name" value="AMINE OXIDASE"/>
    <property type="match status" value="1"/>
</dbReference>
<dbReference type="PRINTS" id="PR00162">
    <property type="entry name" value="RIESKE"/>
</dbReference>
<sequence>MQRRRFIRNAGIAAAAGTAFGAAGLYAIQPRRTVLPYAADNNAELPMAPAENKRVVVVGGGLAGMAAAYELLKRGFQVTLVERADNLGGRLTGWNVDVNGETMAMEHGFHGFFNQYYNLNGLLDEMGLRGNFKPVLDYPVIFKDPAKGTESFTNTTTLFPFNLFAVVNQAKSVSILDFNNPFGKLYELMRYDPERTFAKFDDIDFKTFCERVNQPMVDTIIEPFAHTSFNQFDQYSAAEGMKFFHFFFLGNPDGMGYDQTIDDAMTSVVTPMTQQLSELGGRVITGVEADRLVAGEGGVRKLVMKRPGDILDGPHSVPAADIGTQWTPFWQGANLYYAKREADGGYRALSGRCTHMGCPVGLDAATGGFACPCHGAKYDAEGKPTEGPTVVPLVALDAVADASEQVTFQPRAEHKTPELEADYFVLACDVPGLQGIVARSELPQRGFVQSVAGLGVADPYIVWRLWLDRECPPMAVPFYTVSGWRYTDSIAIYSQMQPEYEDWARRHRGSVLELHAYAVEPENVIDEAEIKRIMRAELDELIPQLKGAKVLYDVYAMQQNFPRWAPGDYQDRPGIETQVPNLFLAGDFVRLEVPANLMEAATMTGRIAANRILAAEGLRENPIPTVDLEGPLVL</sequence>
<dbReference type="RefSeq" id="WP_200238071.1">
    <property type="nucleotide sequence ID" value="NZ_NRRV01000028.1"/>
</dbReference>
<dbReference type="InterPro" id="IPR036922">
    <property type="entry name" value="Rieske_2Fe-2S_sf"/>
</dbReference>
<dbReference type="SUPFAM" id="SSF50022">
    <property type="entry name" value="ISP domain"/>
    <property type="match status" value="1"/>
</dbReference>
<keyword evidence="1" id="KW-0001">2Fe-2S</keyword>
<gene>
    <name evidence="7" type="ORF">CKO31_12740</name>
</gene>
<comment type="caution">
    <text evidence="7">The sequence shown here is derived from an EMBL/GenBank/DDBJ whole genome shotgun (WGS) entry which is preliminary data.</text>
</comment>
<evidence type="ECO:0000256" key="5">
    <source>
        <dbReference type="ARBA" id="ARBA00023157"/>
    </source>
</evidence>
<dbReference type="Proteomes" id="UP000748752">
    <property type="component" value="Unassembled WGS sequence"/>
</dbReference>
<dbReference type="EMBL" id="NRRV01000028">
    <property type="protein sequence ID" value="MBK1631595.1"/>
    <property type="molecule type" value="Genomic_DNA"/>
</dbReference>
<dbReference type="PROSITE" id="PS51296">
    <property type="entry name" value="RIESKE"/>
    <property type="match status" value="1"/>
</dbReference>
<keyword evidence="4" id="KW-0411">Iron-sulfur</keyword>
<evidence type="ECO:0000259" key="6">
    <source>
        <dbReference type="PROSITE" id="PS51296"/>
    </source>
</evidence>
<dbReference type="SUPFAM" id="SSF51905">
    <property type="entry name" value="FAD/NAD(P)-binding domain"/>
    <property type="match status" value="1"/>
</dbReference>
<dbReference type="Pfam" id="PF01593">
    <property type="entry name" value="Amino_oxidase"/>
    <property type="match status" value="2"/>
</dbReference>
<evidence type="ECO:0000256" key="2">
    <source>
        <dbReference type="ARBA" id="ARBA00022723"/>
    </source>
</evidence>
<protein>
    <submittedName>
        <fullName evidence="7">FAD-dependent oxidoreductase</fullName>
    </submittedName>
</protein>
<keyword evidence="3" id="KW-0408">Iron</keyword>
<evidence type="ECO:0000313" key="8">
    <source>
        <dbReference type="Proteomes" id="UP000748752"/>
    </source>
</evidence>
<feature type="domain" description="Rieske" evidence="6">
    <location>
        <begin position="314"/>
        <end position="407"/>
    </location>
</feature>
<dbReference type="InterPro" id="IPR002937">
    <property type="entry name" value="Amino_oxidase"/>
</dbReference>
<dbReference type="CDD" id="cd03467">
    <property type="entry name" value="Rieske"/>
    <property type="match status" value="1"/>
</dbReference>
<name>A0ABS1CI50_9GAMM</name>
<evidence type="ECO:0000256" key="4">
    <source>
        <dbReference type="ARBA" id="ARBA00023014"/>
    </source>
</evidence>
<proteinExistence type="predicted"/>
<dbReference type="Pfam" id="PF00355">
    <property type="entry name" value="Rieske"/>
    <property type="match status" value="1"/>
</dbReference>
<dbReference type="InterPro" id="IPR050464">
    <property type="entry name" value="Zeta_carotene_desat/Oxidored"/>
</dbReference>
<dbReference type="PANTHER" id="PTHR42923">
    <property type="entry name" value="PROTOPORPHYRINOGEN OXIDASE"/>
    <property type="match status" value="1"/>
</dbReference>
<dbReference type="Gene3D" id="3.50.50.60">
    <property type="entry name" value="FAD/NAD(P)-binding domain"/>
    <property type="match status" value="1"/>
</dbReference>